<reference evidence="1 2" key="1">
    <citation type="submission" date="2017-09" db="EMBL/GenBank/DDBJ databases">
        <title>WGS assembly of Aquilegia coerulea Goldsmith.</title>
        <authorList>
            <person name="Hodges S."/>
            <person name="Kramer E."/>
            <person name="Nordborg M."/>
            <person name="Tomkins J."/>
            <person name="Borevitz J."/>
            <person name="Derieg N."/>
            <person name="Yan J."/>
            <person name="Mihaltcheva S."/>
            <person name="Hayes R.D."/>
            <person name="Rokhsar D."/>
        </authorList>
    </citation>
    <scope>NUCLEOTIDE SEQUENCE [LARGE SCALE GENOMIC DNA]</scope>
    <source>
        <strain evidence="2">cv. Goldsmith</strain>
    </source>
</reference>
<dbReference type="EMBL" id="KZ305048">
    <property type="protein sequence ID" value="PIA37111.1"/>
    <property type="molecule type" value="Genomic_DNA"/>
</dbReference>
<proteinExistence type="predicted"/>
<organism evidence="1 2">
    <name type="scientific">Aquilegia coerulea</name>
    <name type="common">Rocky mountain columbine</name>
    <dbReference type="NCBI Taxonomy" id="218851"/>
    <lineage>
        <taxon>Eukaryota</taxon>
        <taxon>Viridiplantae</taxon>
        <taxon>Streptophyta</taxon>
        <taxon>Embryophyta</taxon>
        <taxon>Tracheophyta</taxon>
        <taxon>Spermatophyta</taxon>
        <taxon>Magnoliopsida</taxon>
        <taxon>Ranunculales</taxon>
        <taxon>Ranunculaceae</taxon>
        <taxon>Thalictroideae</taxon>
        <taxon>Aquilegia</taxon>
    </lineage>
</organism>
<name>A0A2G5D0R6_AQUCA</name>
<evidence type="ECO:0000313" key="1">
    <source>
        <dbReference type="EMBL" id="PIA37111.1"/>
    </source>
</evidence>
<evidence type="ECO:0000313" key="2">
    <source>
        <dbReference type="Proteomes" id="UP000230069"/>
    </source>
</evidence>
<dbReference type="InParanoid" id="A0A2G5D0R6"/>
<protein>
    <submittedName>
        <fullName evidence="1">Uncharacterized protein</fullName>
    </submittedName>
</protein>
<sequence>MSRTLRSKLCQYLIAEGNSCNIRIFWFTGLKTRCKKIRAITYQSEYSILSCVQSIVQDLNRAADYFAGINLNVSRSISDSRPIKLQTTWRE</sequence>
<keyword evidence="2" id="KW-1185">Reference proteome</keyword>
<accession>A0A2G5D0R6</accession>
<dbReference type="Proteomes" id="UP000230069">
    <property type="component" value="Unassembled WGS sequence"/>
</dbReference>
<dbReference type="AlphaFoldDB" id="A0A2G5D0R6"/>
<gene>
    <name evidence="1" type="ORF">AQUCO_03100096v1</name>
</gene>